<evidence type="ECO:0000313" key="6">
    <source>
        <dbReference type="Proteomes" id="UP000518288"/>
    </source>
</evidence>
<feature type="domain" description="HTH gntR-type" evidence="4">
    <location>
        <begin position="13"/>
        <end position="81"/>
    </location>
</feature>
<comment type="caution">
    <text evidence="5">The sequence shown here is derived from an EMBL/GenBank/DDBJ whole genome shotgun (WGS) entry which is preliminary data.</text>
</comment>
<dbReference type="PANTHER" id="PTHR43537:SF5">
    <property type="entry name" value="UXU OPERON TRANSCRIPTIONAL REGULATOR"/>
    <property type="match status" value="1"/>
</dbReference>
<dbReference type="Gene3D" id="1.20.120.530">
    <property type="entry name" value="GntR ligand-binding domain-like"/>
    <property type="match status" value="1"/>
</dbReference>
<evidence type="ECO:0000259" key="4">
    <source>
        <dbReference type="PROSITE" id="PS50949"/>
    </source>
</evidence>
<dbReference type="PROSITE" id="PS50949">
    <property type="entry name" value="HTH_GNTR"/>
    <property type="match status" value="1"/>
</dbReference>
<dbReference type="Pfam" id="PF00392">
    <property type="entry name" value="GntR"/>
    <property type="match status" value="1"/>
</dbReference>
<evidence type="ECO:0000256" key="1">
    <source>
        <dbReference type="ARBA" id="ARBA00023015"/>
    </source>
</evidence>
<dbReference type="InterPro" id="IPR036390">
    <property type="entry name" value="WH_DNA-bd_sf"/>
</dbReference>
<sequence length="243" mass="26698">MSSMSIPARRRPRTLALELVESLGDRIRSGQFAPGDKLPTESAIMVEFAVSRTVVREAISRLQAAGLVETRHGIGTFVLGLGDTPGFRIAPEQMATLRDVIAVLELRIGVETESAALAAQRRTDEDLQAMRTALDTVVQAVEDGRDAIGADFQFHLEIARATRNHHFADLMTALGSMIIPRARLEPSAALDPERLRYLRRVNAEHESIFDAIASQDPDGARAAMRTHLANSRERRRRAQAEAG</sequence>
<dbReference type="AlphaFoldDB" id="A0A7Y9QYR1"/>
<keyword evidence="1" id="KW-0805">Transcription regulation</keyword>
<dbReference type="InterPro" id="IPR036388">
    <property type="entry name" value="WH-like_DNA-bd_sf"/>
</dbReference>
<dbReference type="Pfam" id="PF07729">
    <property type="entry name" value="FCD"/>
    <property type="match status" value="1"/>
</dbReference>
<gene>
    <name evidence="5" type="ORF">BDD16_001229</name>
</gene>
<dbReference type="GO" id="GO:0003700">
    <property type="term" value="F:DNA-binding transcription factor activity"/>
    <property type="evidence" value="ECO:0007669"/>
    <property type="project" value="InterPro"/>
</dbReference>
<dbReference type="InterPro" id="IPR008920">
    <property type="entry name" value="TF_FadR/GntR_C"/>
</dbReference>
<reference evidence="5 6" key="1">
    <citation type="submission" date="2020-07" db="EMBL/GenBank/DDBJ databases">
        <title>Genomic Encyclopedia of Archaeal and Bacterial Type Strains, Phase II (KMG-II): from individual species to whole genera.</title>
        <authorList>
            <person name="Goeker M."/>
        </authorList>
    </citation>
    <scope>NUCLEOTIDE SEQUENCE [LARGE SCALE GENOMIC DNA]</scope>
    <source>
        <strain evidence="5 6">DSM 21226</strain>
    </source>
</reference>
<dbReference type="InterPro" id="IPR000524">
    <property type="entry name" value="Tscrpt_reg_HTH_GntR"/>
</dbReference>
<dbReference type="SMART" id="SM00345">
    <property type="entry name" value="HTH_GNTR"/>
    <property type="match status" value="1"/>
</dbReference>
<dbReference type="InterPro" id="IPR011711">
    <property type="entry name" value="GntR_C"/>
</dbReference>
<dbReference type="CDD" id="cd07377">
    <property type="entry name" value="WHTH_GntR"/>
    <property type="match status" value="1"/>
</dbReference>
<evidence type="ECO:0000256" key="3">
    <source>
        <dbReference type="ARBA" id="ARBA00023163"/>
    </source>
</evidence>
<dbReference type="SMART" id="SM00895">
    <property type="entry name" value="FCD"/>
    <property type="match status" value="1"/>
</dbReference>
<dbReference type="PRINTS" id="PR00035">
    <property type="entry name" value="HTHGNTR"/>
</dbReference>
<keyword evidence="3" id="KW-0804">Transcription</keyword>
<evidence type="ECO:0000313" key="5">
    <source>
        <dbReference type="EMBL" id="NYG32243.1"/>
    </source>
</evidence>
<dbReference type="PANTHER" id="PTHR43537">
    <property type="entry name" value="TRANSCRIPTIONAL REGULATOR, GNTR FAMILY"/>
    <property type="match status" value="1"/>
</dbReference>
<dbReference type="Gene3D" id="1.10.10.10">
    <property type="entry name" value="Winged helix-like DNA-binding domain superfamily/Winged helix DNA-binding domain"/>
    <property type="match status" value="1"/>
</dbReference>
<protein>
    <submittedName>
        <fullName evidence="5">DNA-binding FadR family transcriptional regulator</fullName>
    </submittedName>
</protein>
<name>A0A7Y9QYR1_9BURK</name>
<evidence type="ECO:0000256" key="2">
    <source>
        <dbReference type="ARBA" id="ARBA00023125"/>
    </source>
</evidence>
<proteinExistence type="predicted"/>
<organism evidence="5 6">
    <name type="scientific">Sphaerotilus montanus</name>
    <dbReference type="NCBI Taxonomy" id="522889"/>
    <lineage>
        <taxon>Bacteria</taxon>
        <taxon>Pseudomonadati</taxon>
        <taxon>Pseudomonadota</taxon>
        <taxon>Betaproteobacteria</taxon>
        <taxon>Burkholderiales</taxon>
        <taxon>Sphaerotilaceae</taxon>
        <taxon>Sphaerotilus</taxon>
    </lineage>
</organism>
<dbReference type="EMBL" id="JACCFH010000001">
    <property type="protein sequence ID" value="NYG32243.1"/>
    <property type="molecule type" value="Genomic_DNA"/>
</dbReference>
<keyword evidence="6" id="KW-1185">Reference proteome</keyword>
<dbReference type="SUPFAM" id="SSF46785">
    <property type="entry name" value="Winged helix' DNA-binding domain"/>
    <property type="match status" value="1"/>
</dbReference>
<dbReference type="Proteomes" id="UP000518288">
    <property type="component" value="Unassembled WGS sequence"/>
</dbReference>
<dbReference type="SUPFAM" id="SSF48008">
    <property type="entry name" value="GntR ligand-binding domain-like"/>
    <property type="match status" value="1"/>
</dbReference>
<keyword evidence="2 5" id="KW-0238">DNA-binding</keyword>
<dbReference type="GO" id="GO:0003677">
    <property type="term" value="F:DNA binding"/>
    <property type="evidence" value="ECO:0007669"/>
    <property type="project" value="UniProtKB-KW"/>
</dbReference>
<dbReference type="RefSeq" id="WP_179633157.1">
    <property type="nucleotide sequence ID" value="NZ_JACCFH010000001.1"/>
</dbReference>
<accession>A0A7Y9QYR1</accession>